<keyword evidence="3" id="KW-1185">Reference proteome</keyword>
<gene>
    <name evidence="2" type="ORF">MSZNOR_3892</name>
</gene>
<evidence type="ECO:0000313" key="2">
    <source>
        <dbReference type="EMBL" id="CAI8923688.1"/>
    </source>
</evidence>
<reference evidence="2 3" key="1">
    <citation type="submission" date="2023-03" db="EMBL/GenBank/DDBJ databases">
        <authorList>
            <person name="Pearce D."/>
        </authorList>
    </citation>
    <scope>NUCLEOTIDE SEQUENCE [LARGE SCALE GENOMIC DNA]</scope>
    <source>
        <strain evidence="2">Msz</strain>
    </source>
</reference>
<dbReference type="CDD" id="cd02908">
    <property type="entry name" value="Macro_OAADPr_deacetylase"/>
    <property type="match status" value="1"/>
</dbReference>
<dbReference type="PANTHER" id="PTHR11106:SF27">
    <property type="entry name" value="MACRO DOMAIN-CONTAINING PROTEIN"/>
    <property type="match status" value="1"/>
</dbReference>
<dbReference type="RefSeq" id="WP_026609412.1">
    <property type="nucleotide sequence ID" value="NZ_OX458333.1"/>
</dbReference>
<dbReference type="InterPro" id="IPR002589">
    <property type="entry name" value="Macro_dom"/>
</dbReference>
<evidence type="ECO:0000313" key="3">
    <source>
        <dbReference type="Proteomes" id="UP001162030"/>
    </source>
</evidence>
<dbReference type="PROSITE" id="PS51154">
    <property type="entry name" value="MACRO"/>
    <property type="match status" value="1"/>
</dbReference>
<evidence type="ECO:0000259" key="1">
    <source>
        <dbReference type="PROSITE" id="PS51154"/>
    </source>
</evidence>
<dbReference type="Gene3D" id="3.40.220.10">
    <property type="entry name" value="Leucine Aminopeptidase, subunit E, domain 1"/>
    <property type="match status" value="1"/>
</dbReference>
<proteinExistence type="predicted"/>
<dbReference type="EMBL" id="OX458333">
    <property type="protein sequence ID" value="CAI8923688.1"/>
    <property type="molecule type" value="Genomic_DNA"/>
</dbReference>
<dbReference type="SUPFAM" id="SSF52949">
    <property type="entry name" value="Macro domain-like"/>
    <property type="match status" value="1"/>
</dbReference>
<dbReference type="Pfam" id="PF01661">
    <property type="entry name" value="Macro"/>
    <property type="match status" value="1"/>
</dbReference>
<organism evidence="2 3">
    <name type="scientific">Methylocaldum szegediense</name>
    <dbReference type="NCBI Taxonomy" id="73780"/>
    <lineage>
        <taxon>Bacteria</taxon>
        <taxon>Pseudomonadati</taxon>
        <taxon>Pseudomonadota</taxon>
        <taxon>Gammaproteobacteria</taxon>
        <taxon>Methylococcales</taxon>
        <taxon>Methylococcaceae</taxon>
        <taxon>Methylocaldum</taxon>
    </lineage>
</organism>
<dbReference type="InterPro" id="IPR043472">
    <property type="entry name" value="Macro_dom-like"/>
</dbReference>
<dbReference type="SMART" id="SM00506">
    <property type="entry name" value="A1pp"/>
    <property type="match status" value="1"/>
</dbReference>
<dbReference type="Proteomes" id="UP001162030">
    <property type="component" value="Chromosome"/>
</dbReference>
<dbReference type="PANTHER" id="PTHR11106">
    <property type="entry name" value="GANGLIOSIDE INDUCED DIFFERENTIATION ASSOCIATED PROTEIN 2-RELATED"/>
    <property type="match status" value="1"/>
</dbReference>
<accession>A0ABM9I6I0</accession>
<protein>
    <submittedName>
        <fullName evidence="2">Macro domain-containing protein PA3693</fullName>
    </submittedName>
</protein>
<name>A0ABM9I6I0_9GAMM</name>
<sequence length="183" mass="19797">MSQRVIHDTTIECLQGNIADQPDMEAIVNAANAALRTGGGVAGAIHRAAGPGLEQECRPLAPIRPGEAVITGAHKLPNRYVIHCLGPVYGGDEPAAELLASCYRNALHLAEQNNIRSIAFPALSTGAFGYPMEAAARIAFETILEEAPKLTSVKHIRFVLFQAKDRELHERILDEISERRPEG</sequence>
<feature type="domain" description="Macro" evidence="1">
    <location>
        <begin position="1"/>
        <end position="177"/>
    </location>
</feature>